<evidence type="ECO:0000313" key="2">
    <source>
        <dbReference type="EMBL" id="PRP95027.1"/>
    </source>
</evidence>
<feature type="compositionally biased region" description="Gly residues" evidence="1">
    <location>
        <begin position="52"/>
        <end position="62"/>
    </location>
</feature>
<organism evidence="2 3">
    <name type="scientific">Enhygromyxa salina</name>
    <dbReference type="NCBI Taxonomy" id="215803"/>
    <lineage>
        <taxon>Bacteria</taxon>
        <taxon>Pseudomonadati</taxon>
        <taxon>Myxococcota</taxon>
        <taxon>Polyangia</taxon>
        <taxon>Nannocystales</taxon>
        <taxon>Nannocystaceae</taxon>
        <taxon>Enhygromyxa</taxon>
    </lineage>
</organism>
<accession>A0A2S9XQ87</accession>
<sequence>MKKTAITCVVGLALVGCGGSDPSGGTGSGGGISTSGETGNSDGVESVDSNGDGDGNSGPGDTGDGDSGDGDGDPGDGDGNDNGDDDGGTGNQKWDTLSVPDSAFNCGGGGNDEPEFSYLWAANSTEGTISKIDTKTVTEVGRYIVRPDSAGSPSRTSVSLSGHVAVANRNGGVTKIYATEESCEESNGMPGIQTSNNNQALAWGTEECVAWHKPMQYSSQRPVAWGAGQYNEGTCFWEDEELWTAATQGQTIDVYVLDGDDGSTKEMITIEGVSAGYYGIYGGAVDGNGDFWGSQLGTGKLIRVNREDMTYDIWQMPVSGYGMTVDSEGFVWTCSSNVARFDPETETWETAAVGGYTGCMADAGEDGLLWMSQGGNGVIGVNRDTLQVEKTWAAGGSYGISIDFEGYVWAVAYGSTVSKIDPESGQFWTYNGLVGAYTYSDMTGYALTNVGSPSG</sequence>
<gene>
    <name evidence="2" type="ORF">ENSA5_40250</name>
</gene>
<name>A0A2S9XQ87_9BACT</name>
<feature type="compositionally biased region" description="Acidic residues" evidence="1">
    <location>
        <begin position="63"/>
        <end position="87"/>
    </location>
</feature>
<reference evidence="2 3" key="1">
    <citation type="submission" date="2018-03" db="EMBL/GenBank/DDBJ databases">
        <title>Draft Genome Sequences of the Obligatory Marine Myxobacteria Enhygromyxa salina SWB005.</title>
        <authorList>
            <person name="Poehlein A."/>
            <person name="Moghaddam J.A."/>
            <person name="Harms H."/>
            <person name="Alanjari M."/>
            <person name="Koenig G.M."/>
            <person name="Daniel R."/>
            <person name="Schaeberle T.F."/>
        </authorList>
    </citation>
    <scope>NUCLEOTIDE SEQUENCE [LARGE SCALE GENOMIC DNA]</scope>
    <source>
        <strain evidence="2 3">SWB005</strain>
    </source>
</reference>
<keyword evidence="3" id="KW-1185">Reference proteome</keyword>
<dbReference type="EMBL" id="PVNK01000174">
    <property type="protein sequence ID" value="PRP95027.1"/>
    <property type="molecule type" value="Genomic_DNA"/>
</dbReference>
<protein>
    <submittedName>
        <fullName evidence="2">SMP-30/Gluconolaconase/LRE-like region</fullName>
    </submittedName>
</protein>
<dbReference type="AlphaFoldDB" id="A0A2S9XQ87"/>
<dbReference type="PROSITE" id="PS51257">
    <property type="entry name" value="PROKAR_LIPOPROTEIN"/>
    <property type="match status" value="1"/>
</dbReference>
<evidence type="ECO:0000256" key="1">
    <source>
        <dbReference type="SAM" id="MobiDB-lite"/>
    </source>
</evidence>
<proteinExistence type="predicted"/>
<dbReference type="SUPFAM" id="SSF101898">
    <property type="entry name" value="NHL repeat"/>
    <property type="match status" value="1"/>
</dbReference>
<feature type="region of interest" description="Disordered" evidence="1">
    <location>
        <begin position="16"/>
        <end position="109"/>
    </location>
</feature>
<comment type="caution">
    <text evidence="2">The sequence shown here is derived from an EMBL/GenBank/DDBJ whole genome shotgun (WGS) entry which is preliminary data.</text>
</comment>
<dbReference type="Proteomes" id="UP000237968">
    <property type="component" value="Unassembled WGS sequence"/>
</dbReference>
<feature type="compositionally biased region" description="Gly residues" evidence="1">
    <location>
        <begin position="16"/>
        <end position="33"/>
    </location>
</feature>
<evidence type="ECO:0000313" key="3">
    <source>
        <dbReference type="Proteomes" id="UP000237968"/>
    </source>
</evidence>